<dbReference type="EMBL" id="ML743562">
    <property type="protein sequence ID" value="KAE8140264.1"/>
    <property type="molecule type" value="Genomic_DNA"/>
</dbReference>
<organism evidence="1 2">
    <name type="scientific">Aspergillus pseudotamarii</name>
    <dbReference type="NCBI Taxonomy" id="132259"/>
    <lineage>
        <taxon>Eukaryota</taxon>
        <taxon>Fungi</taxon>
        <taxon>Dikarya</taxon>
        <taxon>Ascomycota</taxon>
        <taxon>Pezizomycotina</taxon>
        <taxon>Eurotiomycetes</taxon>
        <taxon>Eurotiomycetidae</taxon>
        <taxon>Eurotiales</taxon>
        <taxon>Aspergillaceae</taxon>
        <taxon>Aspergillus</taxon>
        <taxon>Aspergillus subgen. Circumdati</taxon>
    </lineage>
</organism>
<reference evidence="1 2" key="1">
    <citation type="submission" date="2019-04" db="EMBL/GenBank/DDBJ databases">
        <title>Friends and foes A comparative genomics study of 23 Aspergillus species from section Flavi.</title>
        <authorList>
            <consortium name="DOE Joint Genome Institute"/>
            <person name="Kjaerbolling I."/>
            <person name="Vesth T."/>
            <person name="Frisvad J.C."/>
            <person name="Nybo J.L."/>
            <person name="Theobald S."/>
            <person name="Kildgaard S."/>
            <person name="Isbrandt T."/>
            <person name="Kuo A."/>
            <person name="Sato A."/>
            <person name="Lyhne E.K."/>
            <person name="Kogle M.E."/>
            <person name="Wiebenga A."/>
            <person name="Kun R.S."/>
            <person name="Lubbers R.J."/>
            <person name="Makela M.R."/>
            <person name="Barry K."/>
            <person name="Chovatia M."/>
            <person name="Clum A."/>
            <person name="Daum C."/>
            <person name="Haridas S."/>
            <person name="He G."/>
            <person name="LaButti K."/>
            <person name="Lipzen A."/>
            <person name="Mondo S."/>
            <person name="Riley R."/>
            <person name="Salamov A."/>
            <person name="Simmons B.A."/>
            <person name="Magnuson J.K."/>
            <person name="Henrissat B."/>
            <person name="Mortensen U.H."/>
            <person name="Larsen T.O."/>
            <person name="Devries R.P."/>
            <person name="Grigoriev I.V."/>
            <person name="Machida M."/>
            <person name="Baker S.E."/>
            <person name="Andersen M.R."/>
        </authorList>
    </citation>
    <scope>NUCLEOTIDE SEQUENCE [LARGE SCALE GENOMIC DNA]</scope>
    <source>
        <strain evidence="1 2">CBS 117625</strain>
    </source>
</reference>
<name>A0A5N6T1U6_ASPPS</name>
<accession>A0A5N6T1U6</accession>
<keyword evidence="2" id="KW-1185">Reference proteome</keyword>
<evidence type="ECO:0000313" key="1">
    <source>
        <dbReference type="EMBL" id="KAE8140264.1"/>
    </source>
</evidence>
<dbReference type="AlphaFoldDB" id="A0A5N6T1U6"/>
<dbReference type="Proteomes" id="UP000325672">
    <property type="component" value="Unassembled WGS sequence"/>
</dbReference>
<dbReference type="GeneID" id="43643470"/>
<dbReference type="RefSeq" id="XP_031916327.1">
    <property type="nucleotide sequence ID" value="XM_032059260.1"/>
</dbReference>
<evidence type="ECO:0000313" key="2">
    <source>
        <dbReference type="Proteomes" id="UP000325672"/>
    </source>
</evidence>
<dbReference type="OrthoDB" id="408373at2759"/>
<sequence length="139" mass="16420">MQEALVDFLHNNTPLLILRMFHTSYCEAQRYRITKRFRYWKVAFIAHLASLWECSASLYSESFDADIALRGNMDSVFYAKSQSRENILLVERYADSETDNLYAQPERSFDYRDSLSTVTVKTRIIFGERDWIVHWGSRG</sequence>
<gene>
    <name evidence="1" type="ORF">BDV38DRAFT_280260</name>
</gene>
<proteinExistence type="predicted"/>
<protein>
    <submittedName>
        <fullName evidence="1">Uncharacterized protein</fullName>
    </submittedName>
</protein>